<dbReference type="SUPFAM" id="SSF88713">
    <property type="entry name" value="Glycoside hydrolase/deacetylase"/>
    <property type="match status" value="1"/>
</dbReference>
<keyword evidence="1" id="KW-0479">Metal-binding</keyword>
<feature type="signal peptide" evidence="4">
    <location>
        <begin position="1"/>
        <end position="24"/>
    </location>
</feature>
<evidence type="ECO:0000259" key="5">
    <source>
        <dbReference type="PROSITE" id="PS51677"/>
    </source>
</evidence>
<dbReference type="Gene3D" id="3.20.20.370">
    <property type="entry name" value="Glycoside hydrolase/deacetylase"/>
    <property type="match status" value="1"/>
</dbReference>
<reference evidence="7" key="1">
    <citation type="journal article" date="2019" name="Int. J. Syst. Evol. Microbiol.">
        <title>The Global Catalogue of Microorganisms (GCM) 10K type strain sequencing project: providing services to taxonomists for standard genome sequencing and annotation.</title>
        <authorList>
            <consortium name="The Broad Institute Genomics Platform"/>
            <consortium name="The Broad Institute Genome Sequencing Center for Infectious Disease"/>
            <person name="Wu L."/>
            <person name="Ma J."/>
        </authorList>
    </citation>
    <scope>NUCLEOTIDE SEQUENCE [LARGE SCALE GENOMIC DNA]</scope>
    <source>
        <strain evidence="7">JCM 17906</strain>
    </source>
</reference>
<keyword evidence="2" id="KW-0378">Hydrolase</keyword>
<dbReference type="Pfam" id="PF01522">
    <property type="entry name" value="Polysacc_deac_1"/>
    <property type="match status" value="1"/>
</dbReference>
<evidence type="ECO:0000256" key="1">
    <source>
        <dbReference type="ARBA" id="ARBA00022723"/>
    </source>
</evidence>
<evidence type="ECO:0000256" key="4">
    <source>
        <dbReference type="SAM" id="SignalP"/>
    </source>
</evidence>
<dbReference type="InterPro" id="IPR011330">
    <property type="entry name" value="Glyco_hydro/deAcase_b/a-brl"/>
</dbReference>
<dbReference type="EMBL" id="BAABGT010000031">
    <property type="protein sequence ID" value="GAA4545467.1"/>
    <property type="molecule type" value="Genomic_DNA"/>
</dbReference>
<feature type="compositionally biased region" description="Low complexity" evidence="3">
    <location>
        <begin position="27"/>
        <end position="44"/>
    </location>
</feature>
<dbReference type="InterPro" id="IPR002509">
    <property type="entry name" value="NODB_dom"/>
</dbReference>
<comment type="caution">
    <text evidence="6">The sequence shown here is derived from an EMBL/GenBank/DDBJ whole genome shotgun (WGS) entry which is preliminary data.</text>
</comment>
<dbReference type="Proteomes" id="UP001501598">
    <property type="component" value="Unassembled WGS sequence"/>
</dbReference>
<feature type="chain" id="PRO_5047437014" evidence="4">
    <location>
        <begin position="25"/>
        <end position="255"/>
    </location>
</feature>
<sequence length="255" mass="25973">MQGERAGTSRRAVLAAAWALPVLAACSTGTPAAPTSPPRATATPRPAPPTPTAQAAPPTGEVEHASTGRPEVALTFHGAGDLGLARQVLTALRTGGAAVTVLAVGTWIEQHPDAPRIVTDLGHELGNHTYAHKDIDSLGTAAARAEIERCRDLIAAATGGPGAFFRPSQTQHATAEVRSLAAAAGYPTVLSYDVDSQDFTDPGVAAIRRNIDTATAGSVVSMHLGHPGTLQAIPGVLADLASRGLTPVTATRLFG</sequence>
<evidence type="ECO:0000313" key="7">
    <source>
        <dbReference type="Proteomes" id="UP001501598"/>
    </source>
</evidence>
<evidence type="ECO:0000313" key="6">
    <source>
        <dbReference type="EMBL" id="GAA4545467.1"/>
    </source>
</evidence>
<dbReference type="RefSeq" id="WP_345416444.1">
    <property type="nucleotide sequence ID" value="NZ_BAABGT010000031.1"/>
</dbReference>
<keyword evidence="4" id="KW-0732">Signal</keyword>
<dbReference type="InterPro" id="IPR006311">
    <property type="entry name" value="TAT_signal"/>
</dbReference>
<keyword evidence="7" id="KW-1185">Reference proteome</keyword>
<evidence type="ECO:0000256" key="2">
    <source>
        <dbReference type="ARBA" id="ARBA00022801"/>
    </source>
</evidence>
<dbReference type="PROSITE" id="PS51318">
    <property type="entry name" value="TAT"/>
    <property type="match status" value="1"/>
</dbReference>
<feature type="domain" description="NodB homology" evidence="5">
    <location>
        <begin position="70"/>
        <end position="248"/>
    </location>
</feature>
<accession>A0ABP8RQR3</accession>
<organism evidence="6 7">
    <name type="scientific">Pseudonocardia xishanensis</name>
    <dbReference type="NCBI Taxonomy" id="630995"/>
    <lineage>
        <taxon>Bacteria</taxon>
        <taxon>Bacillati</taxon>
        <taxon>Actinomycetota</taxon>
        <taxon>Actinomycetes</taxon>
        <taxon>Pseudonocardiales</taxon>
        <taxon>Pseudonocardiaceae</taxon>
        <taxon>Pseudonocardia</taxon>
    </lineage>
</organism>
<protein>
    <submittedName>
        <fullName evidence="6">Polysaccharide deacetylase family protein</fullName>
    </submittedName>
</protein>
<dbReference type="PROSITE" id="PS51257">
    <property type="entry name" value="PROKAR_LIPOPROTEIN"/>
    <property type="match status" value="1"/>
</dbReference>
<name>A0ABP8RQR3_9PSEU</name>
<dbReference type="PROSITE" id="PS51677">
    <property type="entry name" value="NODB"/>
    <property type="match status" value="1"/>
</dbReference>
<dbReference type="PANTHER" id="PTHR10587">
    <property type="entry name" value="GLYCOSYL TRANSFERASE-RELATED"/>
    <property type="match status" value="1"/>
</dbReference>
<feature type="region of interest" description="Disordered" evidence="3">
    <location>
        <begin position="27"/>
        <end position="67"/>
    </location>
</feature>
<gene>
    <name evidence="6" type="ORF">GCM10023175_25310</name>
</gene>
<proteinExistence type="predicted"/>
<dbReference type="CDD" id="cd10917">
    <property type="entry name" value="CE4_NodB_like_6s_7s"/>
    <property type="match status" value="1"/>
</dbReference>
<dbReference type="PANTHER" id="PTHR10587:SF133">
    <property type="entry name" value="CHITIN DEACETYLASE 1-RELATED"/>
    <property type="match status" value="1"/>
</dbReference>
<dbReference type="InterPro" id="IPR050248">
    <property type="entry name" value="Polysacc_deacetylase_ArnD"/>
</dbReference>
<evidence type="ECO:0000256" key="3">
    <source>
        <dbReference type="SAM" id="MobiDB-lite"/>
    </source>
</evidence>